<feature type="transmembrane region" description="Helical" evidence="6">
    <location>
        <begin position="6"/>
        <end position="25"/>
    </location>
</feature>
<keyword evidence="3 6" id="KW-0812">Transmembrane</keyword>
<dbReference type="EMBL" id="JAHKRT010000007">
    <property type="protein sequence ID" value="MBU3078806.1"/>
    <property type="molecule type" value="Genomic_DNA"/>
</dbReference>
<evidence type="ECO:0000256" key="1">
    <source>
        <dbReference type="ARBA" id="ARBA00004651"/>
    </source>
</evidence>
<gene>
    <name evidence="7" type="ORF">KOF26_13100</name>
</gene>
<accession>A0ABS6BM09</accession>
<comment type="caution">
    <text evidence="7">The sequence shown here is derived from an EMBL/GenBank/DDBJ whole genome shotgun (WGS) entry which is preliminary data.</text>
</comment>
<dbReference type="PANTHER" id="PTHR30086">
    <property type="entry name" value="ARGININE EXPORTER PROTEIN ARGO"/>
    <property type="match status" value="1"/>
</dbReference>
<dbReference type="PIRSF" id="PIRSF006324">
    <property type="entry name" value="LeuE"/>
    <property type="match status" value="1"/>
</dbReference>
<keyword evidence="5 6" id="KW-0472">Membrane</keyword>
<keyword evidence="8" id="KW-1185">Reference proteome</keyword>
<evidence type="ECO:0000313" key="8">
    <source>
        <dbReference type="Proteomes" id="UP000776276"/>
    </source>
</evidence>
<dbReference type="Proteomes" id="UP000776276">
    <property type="component" value="Unassembled WGS sequence"/>
</dbReference>
<dbReference type="PANTHER" id="PTHR30086:SF20">
    <property type="entry name" value="ARGININE EXPORTER PROTEIN ARGO-RELATED"/>
    <property type="match status" value="1"/>
</dbReference>
<evidence type="ECO:0000256" key="6">
    <source>
        <dbReference type="SAM" id="Phobius"/>
    </source>
</evidence>
<evidence type="ECO:0000256" key="2">
    <source>
        <dbReference type="ARBA" id="ARBA00022475"/>
    </source>
</evidence>
<feature type="transmembrane region" description="Helical" evidence="6">
    <location>
        <begin position="114"/>
        <end position="136"/>
    </location>
</feature>
<reference evidence="7 8" key="1">
    <citation type="submission" date="2021-06" db="EMBL/GenBank/DDBJ databases">
        <title>Sphingomonas sp. XMGL2, whole genome shotgun sequencing project.</title>
        <authorList>
            <person name="Zhao G."/>
            <person name="Shen L."/>
        </authorList>
    </citation>
    <scope>NUCLEOTIDE SEQUENCE [LARGE SCALE GENOMIC DNA]</scope>
    <source>
        <strain evidence="7 8">XMGL2</strain>
    </source>
</reference>
<dbReference type="InterPro" id="IPR001123">
    <property type="entry name" value="LeuE-type"/>
</dbReference>
<evidence type="ECO:0000256" key="5">
    <source>
        <dbReference type="ARBA" id="ARBA00023136"/>
    </source>
</evidence>
<organism evidence="7 8">
    <name type="scientific">Sphingomonas quercus</name>
    <dbReference type="NCBI Taxonomy" id="2842451"/>
    <lineage>
        <taxon>Bacteria</taxon>
        <taxon>Pseudomonadati</taxon>
        <taxon>Pseudomonadota</taxon>
        <taxon>Alphaproteobacteria</taxon>
        <taxon>Sphingomonadales</taxon>
        <taxon>Sphingomonadaceae</taxon>
        <taxon>Sphingomonas</taxon>
    </lineage>
</organism>
<sequence>MTWHDWWIFLVAVFLLCGTPGPNMLHVMTRSARFGIRRSVPAMAGCLLAVVLAISASAAGMAALLAAWPRLFDVLRYGGVAYLLYLGVQAFRANDAPIDVAPDRLAPALSPLQLFRGGLLIGLSNPKLLLFAAAFFPQFINRGAPEGPQFLILAATFTTCEAFWYGLYGLGGHSLQHQLRRPALARWFNRLTGTIFIGFGAALLGLRA</sequence>
<keyword evidence="4 6" id="KW-1133">Transmembrane helix</keyword>
<proteinExistence type="predicted"/>
<feature type="transmembrane region" description="Helical" evidence="6">
    <location>
        <begin position="46"/>
        <end position="68"/>
    </location>
</feature>
<keyword evidence="2" id="KW-1003">Cell membrane</keyword>
<feature type="transmembrane region" description="Helical" evidence="6">
    <location>
        <begin position="187"/>
        <end position="206"/>
    </location>
</feature>
<evidence type="ECO:0000313" key="7">
    <source>
        <dbReference type="EMBL" id="MBU3078806.1"/>
    </source>
</evidence>
<dbReference type="RefSeq" id="WP_216325706.1">
    <property type="nucleotide sequence ID" value="NZ_JAHKRT010000007.1"/>
</dbReference>
<evidence type="ECO:0000256" key="3">
    <source>
        <dbReference type="ARBA" id="ARBA00022692"/>
    </source>
</evidence>
<comment type="subcellular location">
    <subcellularLocation>
        <location evidence="1">Cell membrane</location>
        <topology evidence="1">Multi-pass membrane protein</topology>
    </subcellularLocation>
</comment>
<protein>
    <submittedName>
        <fullName evidence="7">LysE family translocator</fullName>
    </submittedName>
</protein>
<name>A0ABS6BM09_9SPHN</name>
<evidence type="ECO:0000256" key="4">
    <source>
        <dbReference type="ARBA" id="ARBA00022989"/>
    </source>
</evidence>
<feature type="transmembrane region" description="Helical" evidence="6">
    <location>
        <begin position="148"/>
        <end position="167"/>
    </location>
</feature>
<dbReference type="Pfam" id="PF01810">
    <property type="entry name" value="LysE"/>
    <property type="match status" value="1"/>
</dbReference>